<dbReference type="InterPro" id="IPR007344">
    <property type="entry name" value="GrpB/CoaE"/>
</dbReference>
<dbReference type="AlphaFoldDB" id="A0A5C3QCE8"/>
<evidence type="ECO:0000313" key="2">
    <source>
        <dbReference type="Proteomes" id="UP000305067"/>
    </source>
</evidence>
<reference evidence="1 2" key="1">
    <citation type="journal article" date="2019" name="Nat. Ecol. Evol.">
        <title>Megaphylogeny resolves global patterns of mushroom evolution.</title>
        <authorList>
            <person name="Varga T."/>
            <person name="Krizsan K."/>
            <person name="Foldi C."/>
            <person name="Dima B."/>
            <person name="Sanchez-Garcia M."/>
            <person name="Sanchez-Ramirez S."/>
            <person name="Szollosi G.J."/>
            <person name="Szarkandi J.G."/>
            <person name="Papp V."/>
            <person name="Albert L."/>
            <person name="Andreopoulos W."/>
            <person name="Angelini C."/>
            <person name="Antonin V."/>
            <person name="Barry K.W."/>
            <person name="Bougher N.L."/>
            <person name="Buchanan P."/>
            <person name="Buyck B."/>
            <person name="Bense V."/>
            <person name="Catcheside P."/>
            <person name="Chovatia M."/>
            <person name="Cooper J."/>
            <person name="Damon W."/>
            <person name="Desjardin D."/>
            <person name="Finy P."/>
            <person name="Geml J."/>
            <person name="Haridas S."/>
            <person name="Hughes K."/>
            <person name="Justo A."/>
            <person name="Karasinski D."/>
            <person name="Kautmanova I."/>
            <person name="Kiss B."/>
            <person name="Kocsube S."/>
            <person name="Kotiranta H."/>
            <person name="LaButti K.M."/>
            <person name="Lechner B.E."/>
            <person name="Liimatainen K."/>
            <person name="Lipzen A."/>
            <person name="Lukacs Z."/>
            <person name="Mihaltcheva S."/>
            <person name="Morgado L.N."/>
            <person name="Niskanen T."/>
            <person name="Noordeloos M.E."/>
            <person name="Ohm R.A."/>
            <person name="Ortiz-Santana B."/>
            <person name="Ovrebo C."/>
            <person name="Racz N."/>
            <person name="Riley R."/>
            <person name="Savchenko A."/>
            <person name="Shiryaev A."/>
            <person name="Soop K."/>
            <person name="Spirin V."/>
            <person name="Szebenyi C."/>
            <person name="Tomsovsky M."/>
            <person name="Tulloss R.E."/>
            <person name="Uehling J."/>
            <person name="Grigoriev I.V."/>
            <person name="Vagvolgyi C."/>
            <person name="Papp T."/>
            <person name="Martin F.M."/>
            <person name="Miettinen O."/>
            <person name="Hibbett D.S."/>
            <person name="Nagy L.G."/>
        </authorList>
    </citation>
    <scope>NUCLEOTIDE SEQUENCE [LARGE SCALE GENOMIC DNA]</scope>
    <source>
        <strain evidence="1 2">CBS 309.79</strain>
    </source>
</reference>
<proteinExistence type="predicted"/>
<keyword evidence="2" id="KW-1185">Reference proteome</keyword>
<protein>
    <submittedName>
        <fullName evidence="1">Grpb/dephospho-CoA kinase</fullName>
    </submittedName>
</protein>
<accession>A0A5C3QCE8</accession>
<dbReference type="GO" id="GO:0016301">
    <property type="term" value="F:kinase activity"/>
    <property type="evidence" value="ECO:0007669"/>
    <property type="project" value="UniProtKB-KW"/>
</dbReference>
<keyword evidence="1" id="KW-0418">Kinase</keyword>
<evidence type="ECO:0000313" key="1">
    <source>
        <dbReference type="EMBL" id="TFK98739.1"/>
    </source>
</evidence>
<dbReference type="Proteomes" id="UP000305067">
    <property type="component" value="Unassembled WGS sequence"/>
</dbReference>
<dbReference type="Gene3D" id="3.30.460.10">
    <property type="entry name" value="Beta Polymerase, domain 2"/>
    <property type="match status" value="1"/>
</dbReference>
<dbReference type="Pfam" id="PF04229">
    <property type="entry name" value="GrpB"/>
    <property type="match status" value="1"/>
</dbReference>
<dbReference type="PANTHER" id="PTHR34822:SF1">
    <property type="entry name" value="GRPB FAMILY PROTEIN"/>
    <property type="match status" value="1"/>
</dbReference>
<dbReference type="InterPro" id="IPR043519">
    <property type="entry name" value="NT_sf"/>
</dbReference>
<organism evidence="1 2">
    <name type="scientific">Pterulicium gracile</name>
    <dbReference type="NCBI Taxonomy" id="1884261"/>
    <lineage>
        <taxon>Eukaryota</taxon>
        <taxon>Fungi</taxon>
        <taxon>Dikarya</taxon>
        <taxon>Basidiomycota</taxon>
        <taxon>Agaricomycotina</taxon>
        <taxon>Agaricomycetes</taxon>
        <taxon>Agaricomycetidae</taxon>
        <taxon>Agaricales</taxon>
        <taxon>Pleurotineae</taxon>
        <taxon>Pterulaceae</taxon>
        <taxon>Pterulicium</taxon>
    </lineage>
</organism>
<dbReference type="SUPFAM" id="SSF81301">
    <property type="entry name" value="Nucleotidyltransferase"/>
    <property type="match status" value="1"/>
</dbReference>
<sequence length="211" mass="23732">MLKINVVEYDPQWLTHFSQISSELDYALSNFLPREAYDIQHVGSTSVPGLAAKPIIDIDIIVPDSLIMEATQALTSHGYTYAYERGGIDRMVFRYNLHKLDSGGSTPTEDGSPRRAVYLNKSDGAALANHLAFRDVLRRDEGMRDEYGELKMALAKEEHADIGAYGAKKQAFIIRALHQSGLPEEKIDRIMARPTRRVDAKILQDLKRNQS</sequence>
<gene>
    <name evidence="1" type="ORF">BDV98DRAFT_606532</name>
</gene>
<dbReference type="EMBL" id="ML178837">
    <property type="protein sequence ID" value="TFK98739.1"/>
    <property type="molecule type" value="Genomic_DNA"/>
</dbReference>
<dbReference type="PANTHER" id="PTHR34822">
    <property type="entry name" value="GRPB DOMAIN PROTEIN (AFU_ORTHOLOGUE AFUA_1G01530)"/>
    <property type="match status" value="1"/>
</dbReference>
<name>A0A5C3QCE8_9AGAR</name>
<dbReference type="OrthoDB" id="630895at2759"/>
<keyword evidence="1" id="KW-0808">Transferase</keyword>